<feature type="compositionally biased region" description="Low complexity" evidence="2">
    <location>
        <begin position="31"/>
        <end position="41"/>
    </location>
</feature>
<feature type="compositionally biased region" description="Basic and acidic residues" evidence="2">
    <location>
        <begin position="15"/>
        <end position="30"/>
    </location>
</feature>
<feature type="region of interest" description="Disordered" evidence="2">
    <location>
        <begin position="196"/>
        <end position="216"/>
    </location>
</feature>
<organism evidence="3 4">
    <name type="scientific">Reticulomyxa filosa</name>
    <dbReference type="NCBI Taxonomy" id="46433"/>
    <lineage>
        <taxon>Eukaryota</taxon>
        <taxon>Sar</taxon>
        <taxon>Rhizaria</taxon>
        <taxon>Retaria</taxon>
        <taxon>Foraminifera</taxon>
        <taxon>Monothalamids</taxon>
        <taxon>Reticulomyxidae</taxon>
        <taxon>Reticulomyxa</taxon>
    </lineage>
</organism>
<evidence type="ECO:0000313" key="4">
    <source>
        <dbReference type="Proteomes" id="UP000023152"/>
    </source>
</evidence>
<feature type="coiled-coil region" evidence="1">
    <location>
        <begin position="60"/>
        <end position="137"/>
    </location>
</feature>
<evidence type="ECO:0000256" key="2">
    <source>
        <dbReference type="SAM" id="MobiDB-lite"/>
    </source>
</evidence>
<protein>
    <submittedName>
        <fullName evidence="3">Uncharacterized protein</fullName>
    </submittedName>
</protein>
<keyword evidence="1" id="KW-0175">Coiled coil</keyword>
<accession>X6LWP1</accession>
<comment type="caution">
    <text evidence="3">The sequence shown here is derived from an EMBL/GenBank/DDBJ whole genome shotgun (WGS) entry which is preliminary data.</text>
</comment>
<feature type="compositionally biased region" description="Low complexity" evidence="2">
    <location>
        <begin position="197"/>
        <end position="211"/>
    </location>
</feature>
<feature type="region of interest" description="Disordered" evidence="2">
    <location>
        <begin position="1"/>
        <end position="41"/>
    </location>
</feature>
<name>X6LWP1_RETFI</name>
<sequence>NSQRKKPTNSNMVTEKMKSADVKADSKETTEATAAATAAAKTEGNKAYMIQRLCDSQRENARLRAELKRIQKERESVKKELQCKLQTLKDTLLLQSVDCSKKPEQYETQVKDSKDTIQELRNQLQQMNQEKILQSKRVEGLQKLANYHNERTIYYKSAYDEIKVKLETLKQSLYSSLPPSSSSGVNTNANATLTSAVGVNSNNDSNGNNGNTRKRKADILEPLHDHDRVVKAELRDDIAAIQIINGQVVCVYILENLSDPALDLETLMQTLAIYTKTQDNASSNLSVRQLAKCQSVQKNIHSINFHKFSTILNDVMLKIYQNIANGKMEAYVLKKSLDLLQMDTLSLTTRYSLLRNRHLALEKYCFVRHGKGQAKTKKLDSHTSYCCHYCSSQSDKHNISEQLRQSKTSINTRLDAYTNTNNISIFNADSKNCKSNNPSATINKKPVQLLEQLLNITVLQNSHYLPNIATKMALTAIPSIIIHPLRLNVYYNNHCHRTYQCSCNGLFTYQLKCQHSHQLP</sequence>
<dbReference type="EMBL" id="ASPP01027984">
    <property type="protein sequence ID" value="ETO05557.1"/>
    <property type="molecule type" value="Genomic_DNA"/>
</dbReference>
<feature type="non-terminal residue" evidence="3">
    <location>
        <position position="1"/>
    </location>
</feature>
<gene>
    <name evidence="3" type="ORF">RFI_31839</name>
</gene>
<keyword evidence="4" id="KW-1185">Reference proteome</keyword>
<evidence type="ECO:0000313" key="3">
    <source>
        <dbReference type="EMBL" id="ETO05557.1"/>
    </source>
</evidence>
<reference evidence="3 4" key="1">
    <citation type="journal article" date="2013" name="Curr. Biol.">
        <title>The Genome of the Foraminiferan Reticulomyxa filosa.</title>
        <authorList>
            <person name="Glockner G."/>
            <person name="Hulsmann N."/>
            <person name="Schleicher M."/>
            <person name="Noegel A.A."/>
            <person name="Eichinger L."/>
            <person name="Gallinger C."/>
            <person name="Pawlowski J."/>
            <person name="Sierra R."/>
            <person name="Euteneuer U."/>
            <person name="Pillet L."/>
            <person name="Moustafa A."/>
            <person name="Platzer M."/>
            <person name="Groth M."/>
            <person name="Szafranski K."/>
            <person name="Schliwa M."/>
        </authorList>
    </citation>
    <scope>NUCLEOTIDE SEQUENCE [LARGE SCALE GENOMIC DNA]</scope>
</reference>
<proteinExistence type="predicted"/>
<dbReference type="AlphaFoldDB" id="X6LWP1"/>
<evidence type="ECO:0000256" key="1">
    <source>
        <dbReference type="SAM" id="Coils"/>
    </source>
</evidence>
<dbReference type="Proteomes" id="UP000023152">
    <property type="component" value="Unassembled WGS sequence"/>
</dbReference>